<sequence length="150" mass="17239">MHLDKATKANRWLEVCYRRLNRTRAEIQEVLKVNNSLSPTETPLIPNWHVFAESSMFDCRPGDISFELYKVFLLPRDQLALASLHHSRLEQVGAHKPLIHTKLYLLRLRQWRKTSTVLRCRGTPTPNSPATNSHRTSSLAAPPPVTMSLF</sequence>
<proteinExistence type="predicted"/>
<gene>
    <name evidence="2" type="ORF">Salat_2594100</name>
</gene>
<keyword evidence="3" id="KW-1185">Reference proteome</keyword>
<comment type="caution">
    <text evidence="2">The sequence shown here is derived from an EMBL/GenBank/DDBJ whole genome shotgun (WGS) entry which is preliminary data.</text>
</comment>
<dbReference type="AlphaFoldDB" id="A0AAE1XP10"/>
<evidence type="ECO:0000313" key="3">
    <source>
        <dbReference type="Proteomes" id="UP001293254"/>
    </source>
</evidence>
<dbReference type="EMBL" id="JACGWO010000011">
    <property type="protein sequence ID" value="KAK4414871.1"/>
    <property type="molecule type" value="Genomic_DNA"/>
</dbReference>
<reference evidence="2" key="1">
    <citation type="submission" date="2020-06" db="EMBL/GenBank/DDBJ databases">
        <authorList>
            <person name="Li T."/>
            <person name="Hu X."/>
            <person name="Zhang T."/>
            <person name="Song X."/>
            <person name="Zhang H."/>
            <person name="Dai N."/>
            <person name="Sheng W."/>
            <person name="Hou X."/>
            <person name="Wei L."/>
        </authorList>
    </citation>
    <scope>NUCLEOTIDE SEQUENCE</scope>
    <source>
        <strain evidence="2">3651</strain>
        <tissue evidence="2">Leaf</tissue>
    </source>
</reference>
<feature type="region of interest" description="Disordered" evidence="1">
    <location>
        <begin position="119"/>
        <end position="150"/>
    </location>
</feature>
<protein>
    <submittedName>
        <fullName evidence="2">Uncharacterized protein</fullName>
    </submittedName>
</protein>
<name>A0AAE1XP10_9LAMI</name>
<organism evidence="2 3">
    <name type="scientific">Sesamum alatum</name>
    <dbReference type="NCBI Taxonomy" id="300844"/>
    <lineage>
        <taxon>Eukaryota</taxon>
        <taxon>Viridiplantae</taxon>
        <taxon>Streptophyta</taxon>
        <taxon>Embryophyta</taxon>
        <taxon>Tracheophyta</taxon>
        <taxon>Spermatophyta</taxon>
        <taxon>Magnoliopsida</taxon>
        <taxon>eudicotyledons</taxon>
        <taxon>Gunneridae</taxon>
        <taxon>Pentapetalae</taxon>
        <taxon>asterids</taxon>
        <taxon>lamiids</taxon>
        <taxon>Lamiales</taxon>
        <taxon>Pedaliaceae</taxon>
        <taxon>Sesamum</taxon>
    </lineage>
</organism>
<evidence type="ECO:0000256" key="1">
    <source>
        <dbReference type="SAM" id="MobiDB-lite"/>
    </source>
</evidence>
<accession>A0AAE1XP10</accession>
<dbReference type="Proteomes" id="UP001293254">
    <property type="component" value="Unassembled WGS sequence"/>
</dbReference>
<feature type="compositionally biased region" description="Pro residues" evidence="1">
    <location>
        <begin position="141"/>
        <end position="150"/>
    </location>
</feature>
<reference evidence="2" key="2">
    <citation type="journal article" date="2024" name="Plant">
        <title>Genomic evolution and insights into agronomic trait innovations of Sesamum species.</title>
        <authorList>
            <person name="Miao H."/>
            <person name="Wang L."/>
            <person name="Qu L."/>
            <person name="Liu H."/>
            <person name="Sun Y."/>
            <person name="Le M."/>
            <person name="Wang Q."/>
            <person name="Wei S."/>
            <person name="Zheng Y."/>
            <person name="Lin W."/>
            <person name="Duan Y."/>
            <person name="Cao H."/>
            <person name="Xiong S."/>
            <person name="Wang X."/>
            <person name="Wei L."/>
            <person name="Li C."/>
            <person name="Ma Q."/>
            <person name="Ju M."/>
            <person name="Zhao R."/>
            <person name="Li G."/>
            <person name="Mu C."/>
            <person name="Tian Q."/>
            <person name="Mei H."/>
            <person name="Zhang T."/>
            <person name="Gao T."/>
            <person name="Zhang H."/>
        </authorList>
    </citation>
    <scope>NUCLEOTIDE SEQUENCE</scope>
    <source>
        <strain evidence="2">3651</strain>
    </source>
</reference>
<evidence type="ECO:0000313" key="2">
    <source>
        <dbReference type="EMBL" id="KAK4414871.1"/>
    </source>
</evidence>
<feature type="compositionally biased region" description="Polar residues" evidence="1">
    <location>
        <begin position="124"/>
        <end position="139"/>
    </location>
</feature>